<reference evidence="1" key="1">
    <citation type="submission" date="2021-01" db="EMBL/GenBank/DDBJ databases">
        <title>Modified the classification status of verrucomicrobia.</title>
        <authorList>
            <person name="Feng X."/>
        </authorList>
    </citation>
    <scope>NUCLEOTIDE SEQUENCE</scope>
    <source>
        <strain evidence="1">5K15</strain>
    </source>
</reference>
<accession>A0AAE2V944</accession>
<name>A0AAE2V944_9BACT</name>
<sequence length="135" mass="15138">MNYLILIVFFLAMPCKAGQPEADFIGRFQVVYLIEIDPSLKKITAVQKIKGPAVEVKNLAKKFSYLLVLYRDARNKVKVVCTSNDFLTKRGGFGVNVSFWPVEEGYINANNYGKLSIVDLEKEGNKLGEAEKEGN</sequence>
<proteinExistence type="predicted"/>
<evidence type="ECO:0000313" key="2">
    <source>
        <dbReference type="Proteomes" id="UP000634206"/>
    </source>
</evidence>
<protein>
    <submittedName>
        <fullName evidence="1">Uncharacterized protein</fullName>
    </submittedName>
</protein>
<gene>
    <name evidence="1" type="ORF">JIN83_15965</name>
</gene>
<dbReference type="EMBL" id="JAENIG010000014">
    <property type="protein sequence ID" value="MBK1856467.1"/>
    <property type="molecule type" value="Genomic_DNA"/>
</dbReference>
<organism evidence="1 2">
    <name type="scientific">Oceaniferula flava</name>
    <dbReference type="NCBI Taxonomy" id="2800421"/>
    <lineage>
        <taxon>Bacteria</taxon>
        <taxon>Pseudomonadati</taxon>
        <taxon>Verrucomicrobiota</taxon>
        <taxon>Verrucomicrobiia</taxon>
        <taxon>Verrucomicrobiales</taxon>
        <taxon>Verrucomicrobiaceae</taxon>
        <taxon>Oceaniferula</taxon>
    </lineage>
</organism>
<dbReference type="AlphaFoldDB" id="A0AAE2V944"/>
<evidence type="ECO:0000313" key="1">
    <source>
        <dbReference type="EMBL" id="MBK1856467.1"/>
    </source>
</evidence>
<dbReference type="Proteomes" id="UP000634206">
    <property type="component" value="Unassembled WGS sequence"/>
</dbReference>
<comment type="caution">
    <text evidence="1">The sequence shown here is derived from an EMBL/GenBank/DDBJ whole genome shotgun (WGS) entry which is preliminary data.</text>
</comment>
<keyword evidence="2" id="KW-1185">Reference proteome</keyword>
<dbReference type="RefSeq" id="WP_309491088.1">
    <property type="nucleotide sequence ID" value="NZ_JAENIG010000014.1"/>
</dbReference>